<evidence type="ECO:0000256" key="1">
    <source>
        <dbReference type="SAM" id="MobiDB-lite"/>
    </source>
</evidence>
<reference evidence="2" key="1">
    <citation type="submission" date="2023-07" db="EMBL/GenBank/DDBJ databases">
        <title>Chromosome-level Genome Assembly of Striped Snakehead (Channa striata).</title>
        <authorList>
            <person name="Liu H."/>
        </authorList>
    </citation>
    <scope>NUCLEOTIDE SEQUENCE</scope>
    <source>
        <strain evidence="2">Gz</strain>
        <tissue evidence="2">Muscle</tissue>
    </source>
</reference>
<dbReference type="AlphaFoldDB" id="A0AA88IWC9"/>
<feature type="region of interest" description="Disordered" evidence="1">
    <location>
        <begin position="1"/>
        <end position="28"/>
    </location>
</feature>
<name>A0AA88IWC9_CHASR</name>
<organism evidence="2 3">
    <name type="scientific">Channa striata</name>
    <name type="common">Snakehead murrel</name>
    <name type="synonym">Ophicephalus striatus</name>
    <dbReference type="NCBI Taxonomy" id="64152"/>
    <lineage>
        <taxon>Eukaryota</taxon>
        <taxon>Metazoa</taxon>
        <taxon>Chordata</taxon>
        <taxon>Craniata</taxon>
        <taxon>Vertebrata</taxon>
        <taxon>Euteleostomi</taxon>
        <taxon>Actinopterygii</taxon>
        <taxon>Neopterygii</taxon>
        <taxon>Teleostei</taxon>
        <taxon>Neoteleostei</taxon>
        <taxon>Acanthomorphata</taxon>
        <taxon>Anabantaria</taxon>
        <taxon>Anabantiformes</taxon>
        <taxon>Channoidei</taxon>
        <taxon>Channidae</taxon>
        <taxon>Channa</taxon>
    </lineage>
</organism>
<sequence>MANIAHHGLRRLRARRPAGQRRRREPRRPIRRSPALWALLAGAYGSEEKLPVPVARSRRAVRDQHSDLRARRHVYRVVNIHHGNRWPVGFLEYSLSGWSLRNLPVGYSVRDPVSELDSEDCYHKGTYRRLRETQRSQGGRVDSGGYCGFHAP</sequence>
<gene>
    <name evidence="2" type="ORF">Q5P01_000978</name>
</gene>
<evidence type="ECO:0000313" key="2">
    <source>
        <dbReference type="EMBL" id="KAK2812677.1"/>
    </source>
</evidence>
<dbReference type="Proteomes" id="UP001187415">
    <property type="component" value="Unassembled WGS sequence"/>
</dbReference>
<dbReference type="EMBL" id="JAUPFM010000121">
    <property type="protein sequence ID" value="KAK2812677.1"/>
    <property type="molecule type" value="Genomic_DNA"/>
</dbReference>
<protein>
    <submittedName>
        <fullName evidence="2">Uncharacterized protein</fullName>
    </submittedName>
</protein>
<comment type="caution">
    <text evidence="2">The sequence shown here is derived from an EMBL/GenBank/DDBJ whole genome shotgun (WGS) entry which is preliminary data.</text>
</comment>
<feature type="compositionally biased region" description="Basic residues" evidence="1">
    <location>
        <begin position="7"/>
        <end position="28"/>
    </location>
</feature>
<accession>A0AA88IWC9</accession>
<keyword evidence="3" id="KW-1185">Reference proteome</keyword>
<evidence type="ECO:0000313" key="3">
    <source>
        <dbReference type="Proteomes" id="UP001187415"/>
    </source>
</evidence>
<proteinExistence type="predicted"/>